<proteinExistence type="predicted"/>
<dbReference type="Pfam" id="PF12657">
    <property type="entry name" value="TFIIIC_delta"/>
    <property type="match status" value="1"/>
</dbReference>
<dbReference type="InterPro" id="IPR036322">
    <property type="entry name" value="WD40_repeat_dom_sf"/>
</dbReference>
<evidence type="ECO:0000313" key="5">
    <source>
        <dbReference type="Proteomes" id="UP000053105"/>
    </source>
</evidence>
<evidence type="ECO:0000313" key="4">
    <source>
        <dbReference type="EMBL" id="KOX81254.1"/>
    </source>
</evidence>
<dbReference type="InterPro" id="IPR024764">
    <property type="entry name" value="TFIIIC_Znf"/>
</dbReference>
<feature type="domain" description="Transcription factor IIIC putative zinc-finger" evidence="3">
    <location>
        <begin position="592"/>
        <end position="652"/>
    </location>
</feature>
<dbReference type="STRING" id="166423.A0A0N0BKY3"/>
<reference evidence="4 5" key="1">
    <citation type="submission" date="2015-07" db="EMBL/GenBank/DDBJ databases">
        <title>The genome of Melipona quadrifasciata.</title>
        <authorList>
            <person name="Pan H."/>
            <person name="Kapheim K."/>
        </authorList>
    </citation>
    <scope>NUCLEOTIDE SEQUENCE [LARGE SCALE GENOMIC DNA]</scope>
    <source>
        <strain evidence="4">0111107301</strain>
        <tissue evidence="4">Whole body</tissue>
    </source>
</reference>
<dbReference type="GO" id="GO:0000127">
    <property type="term" value="C:transcription factor TFIIIC complex"/>
    <property type="evidence" value="ECO:0007669"/>
    <property type="project" value="InterPro"/>
</dbReference>
<accession>A0A0N0BKY3</accession>
<dbReference type="PANTHER" id="PTHR15496">
    <property type="entry name" value="GENERAL TRANSCRIPTION FACTOR 3C POLYPEPTIDE 4 FAMILY"/>
    <property type="match status" value="1"/>
</dbReference>
<dbReference type="SUPFAM" id="SSF50978">
    <property type="entry name" value="WD40 repeat-like"/>
    <property type="match status" value="1"/>
</dbReference>
<dbReference type="AlphaFoldDB" id="A0A0N0BKY3"/>
<dbReference type="GO" id="GO:0006384">
    <property type="term" value="P:transcription initiation at RNA polymerase III promoter"/>
    <property type="evidence" value="ECO:0007669"/>
    <property type="project" value="InterPro"/>
</dbReference>
<keyword evidence="5" id="KW-1185">Reference proteome</keyword>
<feature type="domain" description="Transcription factor IIIC 90kDa subunit N-terminal" evidence="2">
    <location>
        <begin position="23"/>
        <end position="430"/>
    </location>
</feature>
<organism evidence="4 5">
    <name type="scientific">Melipona quadrifasciata</name>
    <dbReference type="NCBI Taxonomy" id="166423"/>
    <lineage>
        <taxon>Eukaryota</taxon>
        <taxon>Metazoa</taxon>
        <taxon>Ecdysozoa</taxon>
        <taxon>Arthropoda</taxon>
        <taxon>Hexapoda</taxon>
        <taxon>Insecta</taxon>
        <taxon>Pterygota</taxon>
        <taxon>Neoptera</taxon>
        <taxon>Endopterygota</taxon>
        <taxon>Hymenoptera</taxon>
        <taxon>Apocrita</taxon>
        <taxon>Aculeata</taxon>
        <taxon>Apoidea</taxon>
        <taxon>Anthophila</taxon>
        <taxon>Apidae</taxon>
        <taxon>Melipona</taxon>
    </lineage>
</organism>
<dbReference type="EMBL" id="KQ435689">
    <property type="protein sequence ID" value="KOX81254.1"/>
    <property type="molecule type" value="Genomic_DNA"/>
</dbReference>
<evidence type="ECO:0000259" key="2">
    <source>
        <dbReference type="Pfam" id="PF12657"/>
    </source>
</evidence>
<dbReference type="OrthoDB" id="6021743at2759"/>
<dbReference type="Pfam" id="PF12660">
    <property type="entry name" value="zf-TFIIIC"/>
    <property type="match status" value="1"/>
</dbReference>
<dbReference type="PANTHER" id="PTHR15496:SF2">
    <property type="entry name" value="GENERAL TRANSCRIPTION FACTOR 3C POLYPEPTIDE 4"/>
    <property type="match status" value="1"/>
</dbReference>
<dbReference type="InterPro" id="IPR024761">
    <property type="entry name" value="TFIIIC_delta_N"/>
</dbReference>
<evidence type="ECO:0008006" key="6">
    <source>
        <dbReference type="Google" id="ProtNLM"/>
    </source>
</evidence>
<feature type="compositionally biased region" description="Polar residues" evidence="1">
    <location>
        <begin position="683"/>
        <end position="695"/>
    </location>
</feature>
<dbReference type="Proteomes" id="UP000053105">
    <property type="component" value="Unassembled WGS sequence"/>
</dbReference>
<evidence type="ECO:0000259" key="3">
    <source>
        <dbReference type="Pfam" id="PF12660"/>
    </source>
</evidence>
<name>A0A0N0BKY3_9HYME</name>
<feature type="region of interest" description="Disordered" evidence="1">
    <location>
        <begin position="683"/>
        <end position="705"/>
    </location>
</feature>
<sequence length="705" mass="81004">MEAEEIYNLTIFPPVISKFSIQWSADNHISILTEGGVHIFELVPSPMSPCSTMKFIRTFIYAPTTLPTENVSNRIESKIWDMPHEVLYSFMMEESITPKLSNVKEIVPKIVNLAWSPQDLIHPSKCLIAILTSAGAITIAYKISKDWYSAYDLSPIRYNFMEQEINTKLKEVKNNSEFGTFRNCLKALQASCFTWSKLFVNFSYFTVTYFNGDVIIYKVPKILSYNEIPNLKIVGTIRLNEYTKINALNWVTIDVKKHLIIIGYIDGRIYGLNVEDHDGNLELKFIEKYYDYKDRISISAFRIFPQNDSDIKILVAKGNFLFLLCIAKNSTLKSMEHLQLEGFTISGIICISENYALVTTENGLMFPVNTEEGQFLKTKVNNKLLQNHVRYLGLAHSPSCVIFTKVTSPNAIYDHLVLKEPTKVHMFCLKSRNWDPLVILNERKHERLEQFWDCLEAIRMKAVKASDPSTVLLKIPFNLESLSLHELRVVMWTSVMMKICEKRKIIQGIGNITGEISEAQPLIFIHTACNYLMHLESKSSLSEQQKLSMRLLRMYLEIYMAGEREEGEKTTLLSKRVKDVLKRTSGFDLDNNEACNLCGKIINELSWKVTKCTEGHILPRCAITLLQITTVRYRICPICSLIFHPCLDQEFEETRCLFCDVPTLEENRVLDIKYCVPKEKSLSRFQSQNPGASENQEMEATADES</sequence>
<gene>
    <name evidence="4" type="ORF">WN51_00162</name>
</gene>
<dbReference type="GO" id="GO:0004402">
    <property type="term" value="F:histone acetyltransferase activity"/>
    <property type="evidence" value="ECO:0007669"/>
    <property type="project" value="InterPro"/>
</dbReference>
<feature type="compositionally biased region" description="Acidic residues" evidence="1">
    <location>
        <begin position="696"/>
        <end position="705"/>
    </location>
</feature>
<dbReference type="InterPro" id="IPR044230">
    <property type="entry name" value="GTF3C4"/>
</dbReference>
<protein>
    <recommendedName>
        <fullName evidence="6">Transcription factor IIIC 90kDa subunit N-terminal domain-containing protein</fullName>
    </recommendedName>
</protein>
<evidence type="ECO:0000256" key="1">
    <source>
        <dbReference type="SAM" id="MobiDB-lite"/>
    </source>
</evidence>